<sequence>MDHALAPQDVDPAVMAELEGKSVIEMIGEVLAAVARYLDRRLGGPGALLRLASIAVAFAVGVVVLLVRRQASADSTAVASAGNRLSGHLAHPPSAWAAP</sequence>
<keyword evidence="1" id="KW-0812">Transmembrane</keyword>
<evidence type="ECO:0000256" key="1">
    <source>
        <dbReference type="SAM" id="Phobius"/>
    </source>
</evidence>
<accession>A0ABX1CLA1</accession>
<keyword evidence="1" id="KW-1133">Transmembrane helix</keyword>
<organism evidence="2 3">
    <name type="scientific">Sphingomonas corticis</name>
    <dbReference type="NCBI Taxonomy" id="2722791"/>
    <lineage>
        <taxon>Bacteria</taxon>
        <taxon>Pseudomonadati</taxon>
        <taxon>Pseudomonadota</taxon>
        <taxon>Alphaproteobacteria</taxon>
        <taxon>Sphingomonadales</taxon>
        <taxon>Sphingomonadaceae</taxon>
        <taxon>Sphingomonas</taxon>
    </lineage>
</organism>
<evidence type="ECO:0000313" key="3">
    <source>
        <dbReference type="Proteomes" id="UP000732399"/>
    </source>
</evidence>
<comment type="caution">
    <text evidence="2">The sequence shown here is derived from an EMBL/GenBank/DDBJ whole genome shotgun (WGS) entry which is preliminary data.</text>
</comment>
<keyword evidence="1" id="KW-0472">Membrane</keyword>
<keyword evidence="3" id="KW-1185">Reference proteome</keyword>
<evidence type="ECO:0000313" key="2">
    <source>
        <dbReference type="EMBL" id="NJR78762.1"/>
    </source>
</evidence>
<name>A0ABX1CLA1_9SPHN</name>
<dbReference type="RefSeq" id="WP_168134313.1">
    <property type="nucleotide sequence ID" value="NZ_JAAVJH010000005.1"/>
</dbReference>
<feature type="transmembrane region" description="Helical" evidence="1">
    <location>
        <begin position="47"/>
        <end position="67"/>
    </location>
</feature>
<gene>
    <name evidence="2" type="ORF">HBH26_09195</name>
</gene>
<protein>
    <submittedName>
        <fullName evidence="2">Uncharacterized protein</fullName>
    </submittedName>
</protein>
<proteinExistence type="predicted"/>
<dbReference type="Proteomes" id="UP000732399">
    <property type="component" value="Unassembled WGS sequence"/>
</dbReference>
<reference evidence="2 3" key="1">
    <citation type="submission" date="2020-03" db="EMBL/GenBank/DDBJ databases">
        <authorList>
            <person name="Wang L."/>
            <person name="He N."/>
            <person name="Li Y."/>
            <person name="Fang Y."/>
            <person name="Zhang F."/>
        </authorList>
    </citation>
    <scope>NUCLEOTIDE SEQUENCE [LARGE SCALE GENOMIC DNA]</scope>
    <source>
        <strain evidence="2 3">36D10-4-7</strain>
    </source>
</reference>
<dbReference type="EMBL" id="JAAVJH010000005">
    <property type="protein sequence ID" value="NJR78762.1"/>
    <property type="molecule type" value="Genomic_DNA"/>
</dbReference>